<evidence type="ECO:0000313" key="1">
    <source>
        <dbReference type="EMBL" id="KAI8533022.1"/>
    </source>
</evidence>
<organism evidence="1 2">
    <name type="scientific">Rhododendron molle</name>
    <name type="common">Chinese azalea</name>
    <name type="synonym">Azalea mollis</name>
    <dbReference type="NCBI Taxonomy" id="49168"/>
    <lineage>
        <taxon>Eukaryota</taxon>
        <taxon>Viridiplantae</taxon>
        <taxon>Streptophyta</taxon>
        <taxon>Embryophyta</taxon>
        <taxon>Tracheophyta</taxon>
        <taxon>Spermatophyta</taxon>
        <taxon>Magnoliopsida</taxon>
        <taxon>eudicotyledons</taxon>
        <taxon>Gunneridae</taxon>
        <taxon>Pentapetalae</taxon>
        <taxon>asterids</taxon>
        <taxon>Ericales</taxon>
        <taxon>Ericaceae</taxon>
        <taxon>Ericoideae</taxon>
        <taxon>Rhodoreae</taxon>
        <taxon>Rhododendron</taxon>
    </lineage>
</organism>
<gene>
    <name evidence="1" type="ORF">RHMOL_Rhmol11G0263900</name>
</gene>
<keyword evidence="2" id="KW-1185">Reference proteome</keyword>
<proteinExistence type="predicted"/>
<accession>A0ACC0LXI6</accession>
<protein>
    <submittedName>
        <fullName evidence="1">Uncharacterized protein</fullName>
    </submittedName>
</protein>
<comment type="caution">
    <text evidence="1">The sequence shown here is derived from an EMBL/GenBank/DDBJ whole genome shotgun (WGS) entry which is preliminary data.</text>
</comment>
<sequence>MDVIQLLKDTNTANHPLGTILLDWSTWCWNFEAVSIKHIYHEANRCADILVNDAPVLVEEIPYLPGRLFLIVLLLFCHADLIGMGYPRIVST</sequence>
<name>A0ACC0LXI6_RHOML</name>
<dbReference type="Proteomes" id="UP001062846">
    <property type="component" value="Chromosome 11"/>
</dbReference>
<evidence type="ECO:0000313" key="2">
    <source>
        <dbReference type="Proteomes" id="UP001062846"/>
    </source>
</evidence>
<reference evidence="1" key="1">
    <citation type="submission" date="2022-02" db="EMBL/GenBank/DDBJ databases">
        <title>Plant Genome Project.</title>
        <authorList>
            <person name="Zhang R.-G."/>
        </authorList>
    </citation>
    <scope>NUCLEOTIDE SEQUENCE</scope>
    <source>
        <strain evidence="1">AT1</strain>
    </source>
</reference>
<dbReference type="EMBL" id="CM046398">
    <property type="protein sequence ID" value="KAI8533022.1"/>
    <property type="molecule type" value="Genomic_DNA"/>
</dbReference>